<feature type="binding site" description="covalent" evidence="7">
    <location>
        <position position="146"/>
    </location>
    <ligand>
        <name>heme c</name>
        <dbReference type="ChEBI" id="CHEBI:61717"/>
    </ligand>
</feature>
<gene>
    <name evidence="9" type="ORF">ETSY1_22615</name>
</gene>
<keyword evidence="8" id="KW-0732">Signal</keyword>
<organism evidence="9 10">
    <name type="scientific">Entotheonella factor</name>
    <dbReference type="NCBI Taxonomy" id="1429438"/>
    <lineage>
        <taxon>Bacteria</taxon>
        <taxon>Pseudomonadati</taxon>
        <taxon>Nitrospinota/Tectimicrobiota group</taxon>
        <taxon>Candidatus Tectimicrobiota</taxon>
        <taxon>Candidatus Entotheonellia</taxon>
        <taxon>Candidatus Entotheonellales</taxon>
        <taxon>Candidatus Entotheonellaceae</taxon>
        <taxon>Candidatus Entotheonella</taxon>
    </lineage>
</organism>
<dbReference type="GO" id="GO:0022900">
    <property type="term" value="P:electron transport chain"/>
    <property type="evidence" value="ECO:0007669"/>
    <property type="project" value="InterPro"/>
</dbReference>
<accession>W4LJC5</accession>
<dbReference type="GO" id="GO:0020037">
    <property type="term" value="F:heme binding"/>
    <property type="evidence" value="ECO:0007669"/>
    <property type="project" value="InterPro"/>
</dbReference>
<evidence type="ECO:0000256" key="6">
    <source>
        <dbReference type="PIRSR" id="PIRSR000027-1"/>
    </source>
</evidence>
<evidence type="ECO:0008006" key="11">
    <source>
        <dbReference type="Google" id="ProtNLM"/>
    </source>
</evidence>
<comment type="PTM">
    <text evidence="7">Binds 1 heme group per subunit.</text>
</comment>
<comment type="caution">
    <text evidence="9">The sequence shown here is derived from an EMBL/GenBank/DDBJ whole genome shotgun (WGS) entry which is preliminary data.</text>
</comment>
<name>W4LJC5_ENTF1</name>
<evidence type="ECO:0000313" key="10">
    <source>
        <dbReference type="Proteomes" id="UP000019141"/>
    </source>
</evidence>
<reference evidence="9 10" key="1">
    <citation type="journal article" date="2014" name="Nature">
        <title>An environmental bacterial taxon with a large and distinct metabolic repertoire.</title>
        <authorList>
            <person name="Wilson M.C."/>
            <person name="Mori T."/>
            <person name="Ruckert C."/>
            <person name="Uria A.R."/>
            <person name="Helf M.J."/>
            <person name="Takada K."/>
            <person name="Gernert C."/>
            <person name="Steffens U.A."/>
            <person name="Heycke N."/>
            <person name="Schmitt S."/>
            <person name="Rinke C."/>
            <person name="Helfrich E.J."/>
            <person name="Brachmann A.O."/>
            <person name="Gurgui C."/>
            <person name="Wakimoto T."/>
            <person name="Kracht M."/>
            <person name="Crusemann M."/>
            <person name="Hentschel U."/>
            <person name="Abe I."/>
            <person name="Matsunaga S."/>
            <person name="Kalinowski J."/>
            <person name="Takeyama H."/>
            <person name="Piel J."/>
        </authorList>
    </citation>
    <scope>NUCLEOTIDE SEQUENCE [LARGE SCALE GENOMIC DNA]</scope>
    <source>
        <strain evidence="10">TSY1</strain>
    </source>
</reference>
<dbReference type="GO" id="GO:0009055">
    <property type="term" value="F:electron transfer activity"/>
    <property type="evidence" value="ECO:0007669"/>
    <property type="project" value="InterPro"/>
</dbReference>
<dbReference type="GO" id="GO:0042597">
    <property type="term" value="C:periplasmic space"/>
    <property type="evidence" value="ECO:0007669"/>
    <property type="project" value="InterPro"/>
</dbReference>
<feature type="signal peptide" evidence="8">
    <location>
        <begin position="1"/>
        <end position="28"/>
    </location>
</feature>
<evidence type="ECO:0000256" key="1">
    <source>
        <dbReference type="ARBA" id="ARBA00022448"/>
    </source>
</evidence>
<evidence type="ECO:0000313" key="9">
    <source>
        <dbReference type="EMBL" id="ETW97441.1"/>
    </source>
</evidence>
<dbReference type="PROSITE" id="PS51009">
    <property type="entry name" value="CYTCII"/>
    <property type="match status" value="1"/>
</dbReference>
<keyword evidence="2 7" id="KW-0349">Heme</keyword>
<feature type="chain" id="PRO_5004845916" description="Cytochrome C" evidence="8">
    <location>
        <begin position="29"/>
        <end position="160"/>
    </location>
</feature>
<proteinExistence type="predicted"/>
<dbReference type="Pfam" id="PF01322">
    <property type="entry name" value="Cytochrom_C_2"/>
    <property type="match status" value="1"/>
</dbReference>
<dbReference type="HOGENOM" id="CLU_106713_3_0_7"/>
<keyword evidence="4" id="KW-0249">Electron transport</keyword>
<evidence type="ECO:0000256" key="4">
    <source>
        <dbReference type="ARBA" id="ARBA00022982"/>
    </source>
</evidence>
<feature type="binding site" description="covalent" evidence="7">
    <location>
        <position position="143"/>
    </location>
    <ligand>
        <name>heme c</name>
        <dbReference type="ChEBI" id="CHEBI:61717"/>
    </ligand>
</feature>
<evidence type="ECO:0000256" key="5">
    <source>
        <dbReference type="ARBA" id="ARBA00023004"/>
    </source>
</evidence>
<evidence type="ECO:0000256" key="2">
    <source>
        <dbReference type="ARBA" id="ARBA00022617"/>
    </source>
</evidence>
<keyword evidence="10" id="KW-1185">Reference proteome</keyword>
<evidence type="ECO:0000256" key="8">
    <source>
        <dbReference type="SAM" id="SignalP"/>
    </source>
</evidence>
<dbReference type="InterPro" id="IPR010980">
    <property type="entry name" value="Cyt_c/b562"/>
</dbReference>
<dbReference type="Proteomes" id="UP000019141">
    <property type="component" value="Unassembled WGS sequence"/>
</dbReference>
<sequence>MIRLRLPGWQVVVLMVISLALVVSSVQAQDDAAYLQHRQKVMQAVGGHMGSIGAIMKNKLPYTATIVAHAQSLQMTSTVIEDAFKKKITEGKTDSKPDIWQDWDKFVAAAKKMGEESGKLADAAQSGDMAAIGAQVKALGKSCGGCHKPFRKPKEERFKR</sequence>
<dbReference type="InterPro" id="IPR015984">
    <property type="entry name" value="Cyt_c_prime_subgr"/>
</dbReference>
<dbReference type="SUPFAM" id="SSF47175">
    <property type="entry name" value="Cytochromes"/>
    <property type="match status" value="1"/>
</dbReference>
<dbReference type="Gene3D" id="1.20.120.10">
    <property type="entry name" value="Cytochrome c/b562"/>
    <property type="match status" value="1"/>
</dbReference>
<keyword evidence="3 6" id="KW-0479">Metal-binding</keyword>
<protein>
    <recommendedName>
        <fullName evidence="11">Cytochrome C</fullName>
    </recommendedName>
</protein>
<dbReference type="GO" id="GO:0005506">
    <property type="term" value="F:iron ion binding"/>
    <property type="evidence" value="ECO:0007669"/>
    <property type="project" value="InterPro"/>
</dbReference>
<dbReference type="PIRSF" id="PIRSF000027">
    <property type="entry name" value="Cytc_c_prime"/>
    <property type="match status" value="1"/>
</dbReference>
<evidence type="ECO:0000256" key="7">
    <source>
        <dbReference type="PIRSR" id="PIRSR000027-2"/>
    </source>
</evidence>
<evidence type="ECO:0000256" key="3">
    <source>
        <dbReference type="ARBA" id="ARBA00022723"/>
    </source>
</evidence>
<keyword evidence="1" id="KW-0813">Transport</keyword>
<dbReference type="PRINTS" id="PR00608">
    <property type="entry name" value="CYTCHROMECII"/>
</dbReference>
<dbReference type="AlphaFoldDB" id="W4LJC5"/>
<keyword evidence="5 6" id="KW-0408">Iron</keyword>
<dbReference type="EMBL" id="AZHW01000665">
    <property type="protein sequence ID" value="ETW97441.1"/>
    <property type="molecule type" value="Genomic_DNA"/>
</dbReference>
<dbReference type="InterPro" id="IPR002321">
    <property type="entry name" value="Cyt_c_II"/>
</dbReference>
<dbReference type="InterPro" id="IPR012127">
    <property type="entry name" value="Cyt_c_prime"/>
</dbReference>
<feature type="binding site" description="axial binding residue" evidence="6">
    <location>
        <position position="147"/>
    </location>
    <ligand>
        <name>heme c</name>
        <dbReference type="ChEBI" id="CHEBI:61717"/>
    </ligand>
    <ligandPart>
        <name>Fe</name>
        <dbReference type="ChEBI" id="CHEBI:18248"/>
    </ligandPart>
</feature>